<dbReference type="STRING" id="489703.SAMN04488038_101120"/>
<name>A0A1H8ZPX8_9GAMM</name>
<evidence type="ECO:0000256" key="3">
    <source>
        <dbReference type="ARBA" id="ARBA00023125"/>
    </source>
</evidence>
<accession>A0A1H8ZPX8</accession>
<dbReference type="GO" id="GO:0000976">
    <property type="term" value="F:transcription cis-regulatory region binding"/>
    <property type="evidence" value="ECO:0007669"/>
    <property type="project" value="TreeGrafter"/>
</dbReference>
<evidence type="ECO:0000256" key="2">
    <source>
        <dbReference type="ARBA" id="ARBA00023015"/>
    </source>
</evidence>
<dbReference type="PROSITE" id="PS50931">
    <property type="entry name" value="HTH_LYSR"/>
    <property type="match status" value="1"/>
</dbReference>
<dbReference type="GO" id="GO:0003700">
    <property type="term" value="F:DNA-binding transcription factor activity"/>
    <property type="evidence" value="ECO:0007669"/>
    <property type="project" value="InterPro"/>
</dbReference>
<evidence type="ECO:0000313" key="6">
    <source>
        <dbReference type="EMBL" id="SEP66414.1"/>
    </source>
</evidence>
<evidence type="ECO:0000256" key="4">
    <source>
        <dbReference type="ARBA" id="ARBA00023163"/>
    </source>
</evidence>
<organism evidence="6 7">
    <name type="scientific">Solimonas aquatica</name>
    <dbReference type="NCBI Taxonomy" id="489703"/>
    <lineage>
        <taxon>Bacteria</taxon>
        <taxon>Pseudomonadati</taxon>
        <taxon>Pseudomonadota</taxon>
        <taxon>Gammaproteobacteria</taxon>
        <taxon>Nevskiales</taxon>
        <taxon>Nevskiaceae</taxon>
        <taxon>Solimonas</taxon>
    </lineage>
</organism>
<keyword evidence="4" id="KW-0804">Transcription</keyword>
<dbReference type="InterPro" id="IPR036390">
    <property type="entry name" value="WH_DNA-bd_sf"/>
</dbReference>
<dbReference type="InterPro" id="IPR000847">
    <property type="entry name" value="LysR_HTH_N"/>
</dbReference>
<keyword evidence="7" id="KW-1185">Reference proteome</keyword>
<keyword evidence="3 6" id="KW-0238">DNA-binding</keyword>
<dbReference type="InterPro" id="IPR036388">
    <property type="entry name" value="WH-like_DNA-bd_sf"/>
</dbReference>
<dbReference type="Gene3D" id="1.10.10.10">
    <property type="entry name" value="Winged helix-like DNA-binding domain superfamily/Winged helix DNA-binding domain"/>
    <property type="match status" value="1"/>
</dbReference>
<dbReference type="AlphaFoldDB" id="A0A1H8ZPX8"/>
<evidence type="ECO:0000256" key="1">
    <source>
        <dbReference type="ARBA" id="ARBA00009437"/>
    </source>
</evidence>
<dbReference type="Proteomes" id="UP000199233">
    <property type="component" value="Unassembled WGS sequence"/>
</dbReference>
<dbReference type="PANTHER" id="PTHR30126:SF39">
    <property type="entry name" value="HTH-TYPE TRANSCRIPTIONAL REGULATOR CYSL"/>
    <property type="match status" value="1"/>
</dbReference>
<comment type="similarity">
    <text evidence="1">Belongs to the LysR transcriptional regulatory family.</text>
</comment>
<dbReference type="PANTHER" id="PTHR30126">
    <property type="entry name" value="HTH-TYPE TRANSCRIPTIONAL REGULATOR"/>
    <property type="match status" value="1"/>
</dbReference>
<reference evidence="6 7" key="1">
    <citation type="submission" date="2016-10" db="EMBL/GenBank/DDBJ databases">
        <authorList>
            <person name="de Groot N.N."/>
        </authorList>
    </citation>
    <scope>NUCLEOTIDE SEQUENCE [LARGE SCALE GENOMIC DNA]</scope>
    <source>
        <strain evidence="6 7">DSM 25927</strain>
    </source>
</reference>
<evidence type="ECO:0000313" key="7">
    <source>
        <dbReference type="Proteomes" id="UP000199233"/>
    </source>
</evidence>
<dbReference type="Pfam" id="PF03466">
    <property type="entry name" value="LysR_substrate"/>
    <property type="match status" value="1"/>
</dbReference>
<dbReference type="CDD" id="cd08420">
    <property type="entry name" value="PBP2_CysL_like"/>
    <property type="match status" value="1"/>
</dbReference>
<dbReference type="SUPFAM" id="SSF53850">
    <property type="entry name" value="Periplasmic binding protein-like II"/>
    <property type="match status" value="1"/>
</dbReference>
<sequence>MAEWPGMNLNHLAIFQAVALRGSISAGAAQLHISQSAVSKQLAEFERALKVNLFDRLPRGVRLTEAGKLLLGYANRLFALEAEAEQALGDLRQLTRGRIAIGASRTIGAYLLPPLLAEFRRRHPAVELSLQVENTRAIETKLLAGEIDIGFAEGVEGSELLEYRVFAQDELVLIAAPKHPACRRAPLPLSALSEFPLFMHEVGSGTRAITEKALAGKRLAIRPAMTLASSEAIKQTVATGLGLAFLSAVAVQTELRAHTLTVVPVKNLKIERPLYRVSLRNSSPSASLKAFLGLLGGA</sequence>
<protein>
    <submittedName>
        <fullName evidence="6">DNA-binding transcriptional regulator, LysR family</fullName>
    </submittedName>
</protein>
<dbReference type="SUPFAM" id="SSF46785">
    <property type="entry name" value="Winged helix' DNA-binding domain"/>
    <property type="match status" value="1"/>
</dbReference>
<dbReference type="FunFam" id="1.10.10.10:FF:000001">
    <property type="entry name" value="LysR family transcriptional regulator"/>
    <property type="match status" value="1"/>
</dbReference>
<dbReference type="EMBL" id="FOFS01000001">
    <property type="protein sequence ID" value="SEP66414.1"/>
    <property type="molecule type" value="Genomic_DNA"/>
</dbReference>
<gene>
    <name evidence="6" type="ORF">SAMN04488038_101120</name>
</gene>
<dbReference type="InterPro" id="IPR005119">
    <property type="entry name" value="LysR_subst-bd"/>
</dbReference>
<keyword evidence="2" id="KW-0805">Transcription regulation</keyword>
<feature type="domain" description="HTH lysR-type" evidence="5">
    <location>
        <begin position="7"/>
        <end position="64"/>
    </location>
</feature>
<dbReference type="Gene3D" id="3.40.190.290">
    <property type="match status" value="1"/>
</dbReference>
<dbReference type="Pfam" id="PF00126">
    <property type="entry name" value="HTH_1"/>
    <property type="match status" value="1"/>
</dbReference>
<evidence type="ECO:0000259" key="5">
    <source>
        <dbReference type="PROSITE" id="PS50931"/>
    </source>
</evidence>
<proteinExistence type="inferred from homology"/>